<dbReference type="SUPFAM" id="SSF103084">
    <property type="entry name" value="Holliday junction resolvase RusA"/>
    <property type="match status" value="1"/>
</dbReference>
<protein>
    <submittedName>
        <fullName evidence="2">RusA family crossover junction endodeoxyribonuclease</fullName>
    </submittedName>
</protein>
<proteinExistence type="predicted"/>
<evidence type="ECO:0000313" key="3">
    <source>
        <dbReference type="Proteomes" id="UP000283380"/>
    </source>
</evidence>
<evidence type="ECO:0000313" key="2">
    <source>
        <dbReference type="EMBL" id="RHW53575.1"/>
    </source>
</evidence>
<dbReference type="RefSeq" id="WP_118896840.1">
    <property type="nucleotide sequence ID" value="NZ_QOCT01000009.1"/>
</dbReference>
<dbReference type="Gene3D" id="3.30.1330.70">
    <property type="entry name" value="Holliday junction resolvase RusA"/>
    <property type="match status" value="1"/>
</dbReference>
<sequence>MANSISFIIPGKPQGKARPRFTRGGKGVRTYTPATTQSYEDLVRYTALTARRQAQIKKPISCDMALMIKAYFEVPKSFSKKRRQECLSGFERPSKKPDSDNIAKIILDGLNPKMKLNHVLHKAECVHEGLYSDDRQVVELHVEKWYSKTPRVEIVASWNDGNGKDEDRNQNE</sequence>
<dbReference type="EMBL" id="QOCU01000001">
    <property type="protein sequence ID" value="RHW53575.1"/>
    <property type="molecule type" value="Genomic_DNA"/>
</dbReference>
<dbReference type="Pfam" id="PF05866">
    <property type="entry name" value="RusA"/>
    <property type="match status" value="2"/>
</dbReference>
<name>A0ABX9LX11_9LACO</name>
<dbReference type="InterPro" id="IPR036614">
    <property type="entry name" value="RusA-like_sf"/>
</dbReference>
<comment type="caution">
    <text evidence="2">The sequence shown here is derived from an EMBL/GenBank/DDBJ whole genome shotgun (WGS) entry which is preliminary data.</text>
</comment>
<gene>
    <name evidence="2" type="ORF">DS834_01170</name>
</gene>
<organism evidence="2 3">
    <name type="scientific">Lactobacillus bombicola</name>
    <dbReference type="NCBI Taxonomy" id="1505723"/>
    <lineage>
        <taxon>Bacteria</taxon>
        <taxon>Bacillati</taxon>
        <taxon>Bacillota</taxon>
        <taxon>Bacilli</taxon>
        <taxon>Lactobacillales</taxon>
        <taxon>Lactobacillaceae</taxon>
        <taxon>Lactobacillus</taxon>
    </lineage>
</organism>
<reference evidence="2 3" key="1">
    <citation type="submission" date="2018-07" db="EMBL/GenBank/DDBJ databases">
        <title>Genome sequences of six Lactobacillus spp. isolated from bumble bee guts.</title>
        <authorList>
            <person name="Motta E.V.S."/>
            <person name="Moran N.A."/>
        </authorList>
    </citation>
    <scope>NUCLEOTIDE SEQUENCE [LARGE SCALE GENOMIC DNA]</scope>
    <source>
        <strain evidence="2 3">BI-4G</strain>
    </source>
</reference>
<keyword evidence="3" id="KW-1185">Reference proteome</keyword>
<accession>A0ABX9LX11</accession>
<feature type="region of interest" description="Disordered" evidence="1">
    <location>
        <begin position="1"/>
        <end position="26"/>
    </location>
</feature>
<evidence type="ECO:0000256" key="1">
    <source>
        <dbReference type="SAM" id="MobiDB-lite"/>
    </source>
</evidence>
<dbReference type="InterPro" id="IPR008822">
    <property type="entry name" value="Endonuclease_RusA-like"/>
</dbReference>
<dbReference type="Proteomes" id="UP000283380">
    <property type="component" value="Unassembled WGS sequence"/>
</dbReference>